<organism evidence="2 3">
    <name type="scientific">Helcococcus kunzii ATCC 51366</name>
    <dbReference type="NCBI Taxonomy" id="883114"/>
    <lineage>
        <taxon>Bacteria</taxon>
        <taxon>Bacillati</taxon>
        <taxon>Bacillota</taxon>
        <taxon>Tissierellia</taxon>
        <taxon>Tissierellales</taxon>
        <taxon>Peptoniphilaceae</taxon>
        <taxon>Helcococcus</taxon>
    </lineage>
</organism>
<name>H3NMQ6_9FIRM</name>
<keyword evidence="1" id="KW-0472">Membrane</keyword>
<keyword evidence="1" id="KW-1133">Transmembrane helix</keyword>
<dbReference type="eggNOG" id="ENOG502ZC7V">
    <property type="taxonomic scope" value="Bacteria"/>
</dbReference>
<gene>
    <name evidence="2" type="ORF">HMPREF9709_00617</name>
</gene>
<comment type="caution">
    <text evidence="2">The sequence shown here is derived from an EMBL/GenBank/DDBJ whole genome shotgun (WGS) entry which is preliminary data.</text>
</comment>
<reference evidence="2 3" key="1">
    <citation type="submission" date="2012-01" db="EMBL/GenBank/DDBJ databases">
        <title>The Genome Sequence of Helcococcus kunzii ATCC 51366.</title>
        <authorList>
            <consortium name="The Broad Institute Genome Sequencing Platform"/>
            <person name="Earl A."/>
            <person name="Ward D."/>
            <person name="Feldgarden M."/>
            <person name="Gevers D."/>
            <person name="Huys G."/>
            <person name="Young S.K."/>
            <person name="Zeng Q."/>
            <person name="Gargeya S."/>
            <person name="Fitzgerald M."/>
            <person name="Haas B."/>
            <person name="Abouelleil A."/>
            <person name="Alvarado L."/>
            <person name="Arachchi H.M."/>
            <person name="Berlin A."/>
            <person name="Chapman S.B."/>
            <person name="Gearin G."/>
            <person name="Goldberg J."/>
            <person name="Griggs A."/>
            <person name="Gujja S."/>
            <person name="Hansen M."/>
            <person name="Heiman D."/>
            <person name="Howarth C."/>
            <person name="Larimer J."/>
            <person name="Lui A."/>
            <person name="MacDonald P.J.P."/>
            <person name="McCowen C."/>
            <person name="Montmayeur A."/>
            <person name="Murphy C."/>
            <person name="Neiman D."/>
            <person name="Pearson M."/>
            <person name="Priest M."/>
            <person name="Roberts A."/>
            <person name="Saif S."/>
            <person name="Shea T."/>
            <person name="Sisk P."/>
            <person name="Stolte C."/>
            <person name="Sykes S."/>
            <person name="Wortman J."/>
            <person name="Nusbaum C."/>
            <person name="Birren B."/>
        </authorList>
    </citation>
    <scope>NUCLEOTIDE SEQUENCE [LARGE SCALE GENOMIC DNA]</scope>
    <source>
        <strain evidence="2 3">ATCC 51366</strain>
    </source>
</reference>
<accession>H3NMQ6</accession>
<dbReference type="HOGENOM" id="CLU_1174110_0_0_9"/>
<feature type="transmembrane region" description="Helical" evidence="1">
    <location>
        <begin position="102"/>
        <end position="119"/>
    </location>
</feature>
<dbReference type="EMBL" id="AGEI01000019">
    <property type="protein sequence ID" value="EHR34647.1"/>
    <property type="molecule type" value="Genomic_DNA"/>
</dbReference>
<proteinExistence type="predicted"/>
<evidence type="ECO:0000256" key="1">
    <source>
        <dbReference type="SAM" id="Phobius"/>
    </source>
</evidence>
<evidence type="ECO:0000313" key="3">
    <source>
        <dbReference type="Proteomes" id="UP000004191"/>
    </source>
</evidence>
<protein>
    <submittedName>
        <fullName evidence="2">Uncharacterized protein</fullName>
    </submittedName>
</protein>
<evidence type="ECO:0000313" key="2">
    <source>
        <dbReference type="EMBL" id="EHR34647.1"/>
    </source>
</evidence>
<dbReference type="STRING" id="883114.HMPREF9709_00617"/>
<feature type="transmembrane region" description="Helical" evidence="1">
    <location>
        <begin position="167"/>
        <end position="190"/>
    </location>
</feature>
<sequence>MNILDDILKVNKEAFTETLKKLKFVPILAMILFVFKIAEFYILFALSGYNQASSFILGFVRAAVSIAFLSALISILADIVIYNRLDFNNFLNRFSEYFSPLMNTYFIIFLIEMVVNMLFGALPRVISLIISIALLVLQSPLYEEVYLGNTYGMDAVYSAFDFIKENFLQWLPVLIAYVLIEYVFSFWSIIMVFDLRLIIQSILYGLLLAFVYIYKGQLFKILNGSSMRKRRFQGKF</sequence>
<dbReference type="RefSeq" id="WP_005397872.1">
    <property type="nucleotide sequence ID" value="NZ_JH601088.1"/>
</dbReference>
<keyword evidence="1" id="KW-0812">Transmembrane</keyword>
<feature type="transmembrane region" description="Helical" evidence="1">
    <location>
        <begin position="58"/>
        <end position="82"/>
    </location>
</feature>
<feature type="transmembrane region" description="Helical" evidence="1">
    <location>
        <begin position="197"/>
        <end position="214"/>
    </location>
</feature>
<feature type="transmembrane region" description="Helical" evidence="1">
    <location>
        <begin position="24"/>
        <end position="46"/>
    </location>
</feature>
<keyword evidence="3" id="KW-1185">Reference proteome</keyword>
<dbReference type="GeneID" id="96998622"/>
<dbReference type="OrthoDB" id="1701429at2"/>
<feature type="transmembrane region" description="Helical" evidence="1">
    <location>
        <begin position="126"/>
        <end position="147"/>
    </location>
</feature>
<dbReference type="Proteomes" id="UP000004191">
    <property type="component" value="Unassembled WGS sequence"/>
</dbReference>
<dbReference type="AlphaFoldDB" id="H3NMQ6"/>